<keyword evidence="1" id="KW-1133">Transmembrane helix</keyword>
<sequence length="84" mass="9446">MFPQRSKIFEWNLNTVITLTSMMAGLVVTSVGWGITYANMRNDSANLRKQISDVVIRMDKDGADRKSQLADVQQQLAQIAPLTF</sequence>
<dbReference type="AlphaFoldDB" id="A0A1C3XB49"/>
<protein>
    <submittedName>
        <fullName evidence="2">Uncharacterized protein</fullName>
    </submittedName>
</protein>
<dbReference type="Proteomes" id="UP000199435">
    <property type="component" value="Unassembled WGS sequence"/>
</dbReference>
<keyword evidence="1" id="KW-0812">Transmembrane</keyword>
<reference evidence="3" key="1">
    <citation type="submission" date="2016-08" db="EMBL/GenBank/DDBJ databases">
        <authorList>
            <person name="Varghese N."/>
            <person name="Submissions Spin"/>
        </authorList>
    </citation>
    <scope>NUCLEOTIDE SEQUENCE [LARGE SCALE GENOMIC DNA]</scope>
    <source>
        <strain evidence="3">HAMBI 2971</strain>
    </source>
</reference>
<dbReference type="EMBL" id="FMAH01000074">
    <property type="protein sequence ID" value="SCB49429.1"/>
    <property type="molecule type" value="Genomic_DNA"/>
</dbReference>
<keyword evidence="1" id="KW-0472">Membrane</keyword>
<evidence type="ECO:0000313" key="2">
    <source>
        <dbReference type="EMBL" id="SCB49429.1"/>
    </source>
</evidence>
<name>A0A1C3XB49_9HYPH</name>
<proteinExistence type="predicted"/>
<evidence type="ECO:0000256" key="1">
    <source>
        <dbReference type="SAM" id="Phobius"/>
    </source>
</evidence>
<feature type="transmembrane region" description="Helical" evidence="1">
    <location>
        <begin position="16"/>
        <end position="40"/>
    </location>
</feature>
<gene>
    <name evidence="2" type="ORF">GA0061102_107413</name>
</gene>
<keyword evidence="3" id="KW-1185">Reference proteome</keyword>
<organism evidence="2 3">
    <name type="scientific">Rhizobium miluonense</name>
    <dbReference type="NCBI Taxonomy" id="411945"/>
    <lineage>
        <taxon>Bacteria</taxon>
        <taxon>Pseudomonadati</taxon>
        <taxon>Pseudomonadota</taxon>
        <taxon>Alphaproteobacteria</taxon>
        <taxon>Hyphomicrobiales</taxon>
        <taxon>Rhizobiaceae</taxon>
        <taxon>Rhizobium/Agrobacterium group</taxon>
        <taxon>Rhizobium</taxon>
    </lineage>
</organism>
<evidence type="ECO:0000313" key="3">
    <source>
        <dbReference type="Proteomes" id="UP000199435"/>
    </source>
</evidence>
<accession>A0A1C3XB49</accession>